<protein>
    <submittedName>
        <fullName evidence="1">Uncharacterized protein</fullName>
    </submittedName>
</protein>
<dbReference type="AlphaFoldDB" id="A0A5N5T6Q8"/>
<keyword evidence="2" id="KW-1185">Reference proteome</keyword>
<organism evidence="1 2">
    <name type="scientific">Armadillidium nasatum</name>
    <dbReference type="NCBI Taxonomy" id="96803"/>
    <lineage>
        <taxon>Eukaryota</taxon>
        <taxon>Metazoa</taxon>
        <taxon>Ecdysozoa</taxon>
        <taxon>Arthropoda</taxon>
        <taxon>Crustacea</taxon>
        <taxon>Multicrustacea</taxon>
        <taxon>Malacostraca</taxon>
        <taxon>Eumalacostraca</taxon>
        <taxon>Peracarida</taxon>
        <taxon>Isopoda</taxon>
        <taxon>Oniscidea</taxon>
        <taxon>Crinocheta</taxon>
        <taxon>Armadillidiidae</taxon>
        <taxon>Armadillidium</taxon>
    </lineage>
</organism>
<proteinExistence type="predicted"/>
<evidence type="ECO:0000313" key="1">
    <source>
        <dbReference type="EMBL" id="KAB7502311.1"/>
    </source>
</evidence>
<name>A0A5N5T6Q8_9CRUS</name>
<reference evidence="1 2" key="1">
    <citation type="journal article" date="2019" name="PLoS Biol.">
        <title>Sex chromosomes control vertical transmission of feminizing Wolbachia symbionts in an isopod.</title>
        <authorList>
            <person name="Becking T."/>
            <person name="Chebbi M.A."/>
            <person name="Giraud I."/>
            <person name="Moumen B."/>
            <person name="Laverre T."/>
            <person name="Caubet Y."/>
            <person name="Peccoud J."/>
            <person name="Gilbert C."/>
            <person name="Cordaux R."/>
        </authorList>
    </citation>
    <scope>NUCLEOTIDE SEQUENCE [LARGE SCALE GENOMIC DNA]</scope>
    <source>
        <strain evidence="1">ANa2</strain>
        <tissue evidence="1">Whole body excluding digestive tract and cuticle</tissue>
    </source>
</reference>
<gene>
    <name evidence="1" type="ORF">Anas_13772</name>
</gene>
<dbReference type="Proteomes" id="UP000326759">
    <property type="component" value="Unassembled WGS sequence"/>
</dbReference>
<comment type="caution">
    <text evidence="1">The sequence shown here is derived from an EMBL/GenBank/DDBJ whole genome shotgun (WGS) entry which is preliminary data.</text>
</comment>
<accession>A0A5N5T6Q8</accession>
<dbReference type="EMBL" id="SEYY01007918">
    <property type="protein sequence ID" value="KAB7502311.1"/>
    <property type="molecule type" value="Genomic_DNA"/>
</dbReference>
<evidence type="ECO:0000313" key="2">
    <source>
        <dbReference type="Proteomes" id="UP000326759"/>
    </source>
</evidence>
<sequence length="98" mass="11595">MGTVGKKNLKQEVESNLFTNFEHEKHKNNGFLDFNNIYNRISYNDENYKDVRDEFNFCRNMSANLEDNTQIYDAFRSLGIEQQEGKLSIRSLYIPSIM</sequence>